<name>A0A1F5HP60_9BACT</name>
<accession>A0A1F5HP60</accession>
<evidence type="ECO:0000313" key="2">
    <source>
        <dbReference type="EMBL" id="OGE05958.1"/>
    </source>
</evidence>
<evidence type="ECO:0000313" key="3">
    <source>
        <dbReference type="Proteomes" id="UP000177747"/>
    </source>
</evidence>
<evidence type="ECO:0000256" key="1">
    <source>
        <dbReference type="SAM" id="Phobius"/>
    </source>
</evidence>
<organism evidence="2 3">
    <name type="scientific">Candidatus Curtissbacteria bacterium RIFCSPLOWO2_02_41_11</name>
    <dbReference type="NCBI Taxonomy" id="1797731"/>
    <lineage>
        <taxon>Bacteria</taxon>
        <taxon>Candidatus Curtissiibacteriota</taxon>
    </lineage>
</organism>
<dbReference type="EMBL" id="MFBU01000025">
    <property type="protein sequence ID" value="OGE05958.1"/>
    <property type="molecule type" value="Genomic_DNA"/>
</dbReference>
<proteinExistence type="predicted"/>
<feature type="transmembrane region" description="Helical" evidence="1">
    <location>
        <begin position="199"/>
        <end position="221"/>
    </location>
</feature>
<dbReference type="Proteomes" id="UP000177747">
    <property type="component" value="Unassembled WGS sequence"/>
</dbReference>
<keyword evidence="1" id="KW-0812">Transmembrane</keyword>
<sequence>MERPKTMTIEPYVAAGGQLGEKIELDKSVAQGFVKAADLRRDVMIDRGQGLPRSQVVVMDDELALKGTLDSREHLSAKISHKSHYEVTKQPDRFIISVHDRLIDDSIRNSPEGSTDTYGYYEDEFIRRLNKALKGGLHDSFWQEKKELAREALRIHFLNLLSVGTFGTLAYGSYRFGMDFLPWFMRTLDPDHKWTINDYAFLTVVRVMWFTASGLDLLFLAKGYLESKNDKLKELNLSTSALAPRNLREVIFPSLPIASTVFGNLYLVRHGGKLIKKR</sequence>
<dbReference type="AlphaFoldDB" id="A0A1F5HP60"/>
<dbReference type="STRING" id="1797731.A2W70_05655"/>
<reference evidence="2 3" key="1">
    <citation type="journal article" date="2016" name="Nat. Commun.">
        <title>Thousands of microbial genomes shed light on interconnected biogeochemical processes in an aquifer system.</title>
        <authorList>
            <person name="Anantharaman K."/>
            <person name="Brown C.T."/>
            <person name="Hug L.A."/>
            <person name="Sharon I."/>
            <person name="Castelle C.J."/>
            <person name="Probst A.J."/>
            <person name="Thomas B.C."/>
            <person name="Singh A."/>
            <person name="Wilkins M.J."/>
            <person name="Karaoz U."/>
            <person name="Brodie E.L."/>
            <person name="Williams K.H."/>
            <person name="Hubbard S.S."/>
            <person name="Banfield J.F."/>
        </authorList>
    </citation>
    <scope>NUCLEOTIDE SEQUENCE [LARGE SCALE GENOMIC DNA]</scope>
</reference>
<keyword evidence="1" id="KW-0472">Membrane</keyword>
<keyword evidence="1" id="KW-1133">Transmembrane helix</keyword>
<comment type="caution">
    <text evidence="2">The sequence shown here is derived from an EMBL/GenBank/DDBJ whole genome shotgun (WGS) entry which is preliminary data.</text>
</comment>
<gene>
    <name evidence="2" type="ORF">A2W70_05655</name>
</gene>
<feature type="transmembrane region" description="Helical" evidence="1">
    <location>
        <begin position="155"/>
        <end position="174"/>
    </location>
</feature>
<protein>
    <submittedName>
        <fullName evidence="2">Uncharacterized protein</fullName>
    </submittedName>
</protein>